<protein>
    <recommendedName>
        <fullName evidence="3">DUF8163 domain-containing protein</fullName>
    </recommendedName>
</protein>
<keyword evidence="2" id="KW-0472">Membrane</keyword>
<organism evidence="4 5">
    <name type="scientific">Natrinema ejinorense</name>
    <dbReference type="NCBI Taxonomy" id="373386"/>
    <lineage>
        <taxon>Archaea</taxon>
        <taxon>Methanobacteriati</taxon>
        <taxon>Methanobacteriota</taxon>
        <taxon>Stenosarchaea group</taxon>
        <taxon>Halobacteria</taxon>
        <taxon>Halobacteriales</taxon>
        <taxon>Natrialbaceae</taxon>
        <taxon>Natrinema</taxon>
    </lineage>
</organism>
<comment type="caution">
    <text evidence="4">The sequence shown here is derived from an EMBL/GenBank/DDBJ whole genome shotgun (WGS) entry which is preliminary data.</text>
</comment>
<evidence type="ECO:0000313" key="4">
    <source>
        <dbReference type="EMBL" id="PCR92184.1"/>
    </source>
</evidence>
<feature type="compositionally biased region" description="Polar residues" evidence="1">
    <location>
        <begin position="191"/>
        <end position="201"/>
    </location>
</feature>
<accession>A0A2A5QZF6</accession>
<evidence type="ECO:0000256" key="2">
    <source>
        <dbReference type="SAM" id="Phobius"/>
    </source>
</evidence>
<keyword evidence="2" id="KW-0812">Transmembrane</keyword>
<feature type="region of interest" description="Disordered" evidence="1">
    <location>
        <begin position="181"/>
        <end position="222"/>
    </location>
</feature>
<dbReference type="RefSeq" id="WP_097381110.1">
    <property type="nucleotide sequence ID" value="NZ_NXNI01000001.1"/>
</dbReference>
<proteinExistence type="predicted"/>
<feature type="compositionally biased region" description="Low complexity" evidence="1">
    <location>
        <begin position="207"/>
        <end position="222"/>
    </location>
</feature>
<feature type="transmembrane region" description="Helical" evidence="2">
    <location>
        <begin position="121"/>
        <end position="142"/>
    </location>
</feature>
<sequence>MSDRQPVAAEADADDASGLRRTARAVVAGRMPGRTVPQLLALAALVAAFAHTAGRPGAIAGIATAVVWGALETPSAIGVGHVALVGLVPAGIDPFSVALVEAGFVALVLASAPRTARDARLGHAAAALVSAGGLGGLAWAVLGPAGQPLWMAAGGSLAALAGGVYGLHRYGLVFVLDRAVRDRPDSGPGPSESTADPSTAATERVGSSPSDPDSTPDADTHR</sequence>
<dbReference type="Pfam" id="PF26496">
    <property type="entry name" value="DUF8163"/>
    <property type="match status" value="1"/>
</dbReference>
<dbReference type="InterPro" id="IPR058477">
    <property type="entry name" value="DUF8163"/>
</dbReference>
<evidence type="ECO:0000259" key="3">
    <source>
        <dbReference type="Pfam" id="PF26496"/>
    </source>
</evidence>
<feature type="transmembrane region" description="Helical" evidence="2">
    <location>
        <begin position="39"/>
        <end position="71"/>
    </location>
</feature>
<feature type="transmembrane region" description="Helical" evidence="2">
    <location>
        <begin position="83"/>
        <end position="109"/>
    </location>
</feature>
<evidence type="ECO:0000313" key="5">
    <source>
        <dbReference type="Proteomes" id="UP000219689"/>
    </source>
</evidence>
<dbReference type="OrthoDB" id="178042at2157"/>
<name>A0A2A5QZF6_9EURY</name>
<dbReference type="Proteomes" id="UP000219689">
    <property type="component" value="Unassembled WGS sequence"/>
</dbReference>
<feature type="domain" description="DUF8163" evidence="3">
    <location>
        <begin position="31"/>
        <end position="173"/>
    </location>
</feature>
<keyword evidence="5" id="KW-1185">Reference proteome</keyword>
<dbReference type="AlphaFoldDB" id="A0A2A5QZF6"/>
<gene>
    <name evidence="4" type="ORF">CP557_17610</name>
</gene>
<dbReference type="EMBL" id="NXNI01000001">
    <property type="protein sequence ID" value="PCR92184.1"/>
    <property type="molecule type" value="Genomic_DNA"/>
</dbReference>
<keyword evidence="2" id="KW-1133">Transmembrane helix</keyword>
<feature type="transmembrane region" description="Helical" evidence="2">
    <location>
        <begin position="148"/>
        <end position="168"/>
    </location>
</feature>
<evidence type="ECO:0000256" key="1">
    <source>
        <dbReference type="SAM" id="MobiDB-lite"/>
    </source>
</evidence>
<reference evidence="4 5" key="1">
    <citation type="submission" date="2017-09" db="EMBL/GenBank/DDBJ databases">
        <title>Genome sequences of Natrinema ejinorence JCM 13890T.</title>
        <authorList>
            <person name="Roh S.W."/>
            <person name="Kim Y.B."/>
            <person name="Kim J.Y."/>
        </authorList>
    </citation>
    <scope>NUCLEOTIDE SEQUENCE [LARGE SCALE GENOMIC DNA]</scope>
    <source>
        <strain evidence="4 5">JCM 13890</strain>
    </source>
</reference>